<comment type="similarity">
    <text evidence="4">Belongs to the fabD family.</text>
</comment>
<comment type="catalytic activity">
    <reaction evidence="3 4">
        <text>holo-[ACP] + malonyl-CoA = malonyl-[ACP] + CoA</text>
        <dbReference type="Rhea" id="RHEA:41792"/>
        <dbReference type="Rhea" id="RHEA-COMP:9623"/>
        <dbReference type="Rhea" id="RHEA-COMP:9685"/>
        <dbReference type="ChEBI" id="CHEBI:57287"/>
        <dbReference type="ChEBI" id="CHEBI:57384"/>
        <dbReference type="ChEBI" id="CHEBI:64479"/>
        <dbReference type="ChEBI" id="CHEBI:78449"/>
        <dbReference type="EC" id="2.3.1.39"/>
    </reaction>
</comment>
<evidence type="ECO:0000256" key="3">
    <source>
        <dbReference type="ARBA" id="ARBA00048462"/>
    </source>
</evidence>
<dbReference type="SUPFAM" id="SSF52151">
    <property type="entry name" value="FabD/lysophospholipase-like"/>
    <property type="match status" value="1"/>
</dbReference>
<dbReference type="Pfam" id="PF00698">
    <property type="entry name" value="Acyl_transf_1"/>
    <property type="match status" value="1"/>
</dbReference>
<dbReference type="PIRSF" id="PIRSF000446">
    <property type="entry name" value="Mct"/>
    <property type="match status" value="1"/>
</dbReference>
<sequence>MCGTDIAAWCGPATGADPGGITVFAIFFPGQGAQFRGMGADDFGRYPGLTRFACELLGYDLVSRCRDNPDDVLSRTECTQPALFTVNALQTFERERRERRPADYCLGHSVGEYNALLAAGVFDFETGLRLVAKRGELMAAASGGGMSAVMNIPAPRLLDVLREDGVDGVDVAAYNTDAQVVIAGSDSVLRAAHASLKARGIRFAPLRVSAAFHSRHMEPVRSEFERFLEGFTFAEPRTTVISNVTGRPYELGAIPEMLSRQLVEPVRWAESIRYLLSLGTGLEYEEIGGKSLLRMVKSIEKTGARNALVKSGV</sequence>
<dbReference type="InterPro" id="IPR001227">
    <property type="entry name" value="Ac_transferase_dom_sf"/>
</dbReference>
<organism evidence="6 7">
    <name type="scientific">Streptomyces sanglieri</name>
    <dbReference type="NCBI Taxonomy" id="193460"/>
    <lineage>
        <taxon>Bacteria</taxon>
        <taxon>Bacillati</taxon>
        <taxon>Actinomycetota</taxon>
        <taxon>Actinomycetes</taxon>
        <taxon>Kitasatosporales</taxon>
        <taxon>Streptomycetaceae</taxon>
        <taxon>Streptomyces</taxon>
    </lineage>
</organism>
<dbReference type="InterPro" id="IPR014043">
    <property type="entry name" value="Acyl_transferase_dom"/>
</dbReference>
<name>A0ABW2X5H9_9ACTN</name>
<keyword evidence="7" id="KW-1185">Reference proteome</keyword>
<evidence type="ECO:0000259" key="5">
    <source>
        <dbReference type="SMART" id="SM00827"/>
    </source>
</evidence>
<dbReference type="Proteomes" id="UP001596915">
    <property type="component" value="Unassembled WGS sequence"/>
</dbReference>
<accession>A0ABW2X5H9</accession>
<reference evidence="7" key="1">
    <citation type="journal article" date="2019" name="Int. J. Syst. Evol. Microbiol.">
        <title>The Global Catalogue of Microorganisms (GCM) 10K type strain sequencing project: providing services to taxonomists for standard genome sequencing and annotation.</title>
        <authorList>
            <consortium name="The Broad Institute Genomics Platform"/>
            <consortium name="The Broad Institute Genome Sequencing Center for Infectious Disease"/>
            <person name="Wu L."/>
            <person name="Ma J."/>
        </authorList>
    </citation>
    <scope>NUCLEOTIDE SEQUENCE [LARGE SCALE GENOMIC DNA]</scope>
    <source>
        <strain evidence="7">JCM 12607</strain>
    </source>
</reference>
<proteinExistence type="inferred from homology"/>
<feature type="domain" description="Malonyl-CoA:ACP transacylase (MAT)" evidence="5">
    <location>
        <begin position="27"/>
        <end position="313"/>
    </location>
</feature>
<dbReference type="GO" id="GO:0004314">
    <property type="term" value="F:[acyl-carrier-protein] S-malonyltransferase activity"/>
    <property type="evidence" value="ECO:0007669"/>
    <property type="project" value="UniProtKB-EC"/>
</dbReference>
<evidence type="ECO:0000256" key="4">
    <source>
        <dbReference type="PIRNR" id="PIRNR000446"/>
    </source>
</evidence>
<protein>
    <recommendedName>
        <fullName evidence="4">Malonyl CoA-acyl carrier protein transacylase</fullName>
        <ecNumber evidence="4">2.3.1.39</ecNumber>
    </recommendedName>
</protein>
<evidence type="ECO:0000313" key="6">
    <source>
        <dbReference type="EMBL" id="MFD0628822.1"/>
    </source>
</evidence>
<evidence type="ECO:0000256" key="2">
    <source>
        <dbReference type="ARBA" id="ARBA00023315"/>
    </source>
</evidence>
<dbReference type="EMBL" id="JBHTGL010000008">
    <property type="protein sequence ID" value="MFD0628822.1"/>
    <property type="molecule type" value="Genomic_DNA"/>
</dbReference>
<dbReference type="InterPro" id="IPR016035">
    <property type="entry name" value="Acyl_Trfase/lysoPLipase"/>
</dbReference>
<evidence type="ECO:0000256" key="1">
    <source>
        <dbReference type="ARBA" id="ARBA00022679"/>
    </source>
</evidence>
<dbReference type="Gene3D" id="3.30.70.250">
    <property type="entry name" value="Malonyl-CoA ACP transacylase, ACP-binding"/>
    <property type="match status" value="1"/>
</dbReference>
<dbReference type="SMART" id="SM00827">
    <property type="entry name" value="PKS_AT"/>
    <property type="match status" value="1"/>
</dbReference>
<dbReference type="Gene3D" id="3.40.366.10">
    <property type="entry name" value="Malonyl-Coenzyme A Acyl Carrier Protein, domain 2"/>
    <property type="match status" value="1"/>
</dbReference>
<dbReference type="EC" id="2.3.1.39" evidence="4"/>
<evidence type="ECO:0000313" key="7">
    <source>
        <dbReference type="Proteomes" id="UP001596915"/>
    </source>
</evidence>
<keyword evidence="1 4" id="KW-0808">Transferase</keyword>
<dbReference type="InterPro" id="IPR050858">
    <property type="entry name" value="Mal-CoA-ACP_Trans/PKS_FabD"/>
</dbReference>
<dbReference type="InterPro" id="IPR016036">
    <property type="entry name" value="Malonyl_transacylase_ACP-bd"/>
</dbReference>
<comment type="caution">
    <text evidence="6">The sequence shown here is derived from an EMBL/GenBank/DDBJ whole genome shotgun (WGS) entry which is preliminary data.</text>
</comment>
<gene>
    <name evidence="6" type="ORF">ACFQ2K_45605</name>
</gene>
<dbReference type="SUPFAM" id="SSF55048">
    <property type="entry name" value="Probable ACP-binding domain of malonyl-CoA ACP transacylase"/>
    <property type="match status" value="1"/>
</dbReference>
<dbReference type="PANTHER" id="PTHR42681:SF1">
    <property type="entry name" value="MALONYL-COA-ACYL CARRIER PROTEIN TRANSACYLASE, MITOCHONDRIAL"/>
    <property type="match status" value="1"/>
</dbReference>
<dbReference type="PANTHER" id="PTHR42681">
    <property type="entry name" value="MALONYL-COA-ACYL CARRIER PROTEIN TRANSACYLASE, MITOCHONDRIAL"/>
    <property type="match status" value="1"/>
</dbReference>
<dbReference type="InterPro" id="IPR024925">
    <property type="entry name" value="Malonyl_CoA-ACP_transAc"/>
</dbReference>
<keyword evidence="2 4" id="KW-0012">Acyltransferase</keyword>